<comment type="caution">
    <text evidence="1">The sequence shown here is derived from an EMBL/GenBank/DDBJ whole genome shotgun (WGS) entry which is preliminary data.</text>
</comment>
<accession>A0A9X2HG36</accession>
<gene>
    <name evidence="1" type="ORF">NBM05_08915</name>
</gene>
<dbReference type="EMBL" id="JANAFB010000019">
    <property type="protein sequence ID" value="MCP3426122.1"/>
    <property type="molecule type" value="Genomic_DNA"/>
</dbReference>
<proteinExistence type="predicted"/>
<organism evidence="1 2">
    <name type="scientific">Rothia santali</name>
    <dbReference type="NCBI Taxonomy" id="2949643"/>
    <lineage>
        <taxon>Bacteria</taxon>
        <taxon>Bacillati</taxon>
        <taxon>Actinomycetota</taxon>
        <taxon>Actinomycetes</taxon>
        <taxon>Micrococcales</taxon>
        <taxon>Micrococcaceae</taxon>
        <taxon>Rothia</taxon>
    </lineage>
</organism>
<name>A0A9X2HG36_9MICC</name>
<sequence>MADGTHGAAGPSRLLAAVPWVAGAWLAASAASQIPALQFSRIRSRDYLSLIPNWKFFAPHPATYDLRLFARGRVAGTGEVTDWVDVHPFASRGPASVLWSPRKRAEKSLYDIFSQLVQSFPYEDEDSVRTLPAFHALVDYCARRVRGEESFASCSSFQFSLIETDGFLEEDAPRVLIVSDEHRL</sequence>
<protein>
    <submittedName>
        <fullName evidence="1">Uncharacterized protein</fullName>
    </submittedName>
</protein>
<dbReference type="RefSeq" id="WP_254166637.1">
    <property type="nucleotide sequence ID" value="NZ_JANAFB010000019.1"/>
</dbReference>
<dbReference type="AlphaFoldDB" id="A0A9X2HG36"/>
<reference evidence="1" key="1">
    <citation type="submission" date="2022-06" db="EMBL/GenBank/DDBJ databases">
        <title>Rothia sp. isolated from sandalwood seedling.</title>
        <authorList>
            <person name="Tuikhar N."/>
            <person name="Kirdat K."/>
            <person name="Thorat V."/>
            <person name="Swetha P."/>
            <person name="Padma S."/>
            <person name="Sundararaj R."/>
            <person name="Yadav A."/>
        </authorList>
    </citation>
    <scope>NUCLEOTIDE SEQUENCE</scope>
    <source>
        <strain evidence="1">AR01</strain>
    </source>
</reference>
<evidence type="ECO:0000313" key="2">
    <source>
        <dbReference type="Proteomes" id="UP001139502"/>
    </source>
</evidence>
<keyword evidence="2" id="KW-1185">Reference proteome</keyword>
<dbReference type="Proteomes" id="UP001139502">
    <property type="component" value="Unassembled WGS sequence"/>
</dbReference>
<evidence type="ECO:0000313" key="1">
    <source>
        <dbReference type="EMBL" id="MCP3426122.1"/>
    </source>
</evidence>